<evidence type="ECO:0000256" key="3">
    <source>
        <dbReference type="ARBA" id="ARBA00024327"/>
    </source>
</evidence>
<dbReference type="Gene3D" id="3.40.50.620">
    <property type="entry name" value="HUPs"/>
    <property type="match status" value="1"/>
</dbReference>
<evidence type="ECO:0000256" key="2">
    <source>
        <dbReference type="ARBA" id="ARBA00023002"/>
    </source>
</evidence>
<comment type="function">
    <text evidence="4">Catalyzes the formation of sulfite from adenosine 5'-phosphosulfate (APS) using thioredoxin as an electron donor.</text>
</comment>
<dbReference type="NCBIfam" id="TIGR00434">
    <property type="entry name" value="cysH"/>
    <property type="match status" value="1"/>
</dbReference>
<dbReference type="InterPro" id="IPR004511">
    <property type="entry name" value="PAPS/APS_Rdtase"/>
</dbReference>
<comment type="similarity">
    <text evidence="1 4">Belongs to the PAPS reductase family. CysH subfamily.</text>
</comment>
<dbReference type="EMBL" id="JAMSKV010000008">
    <property type="protein sequence ID" value="MCQ8278871.1"/>
    <property type="molecule type" value="Genomic_DNA"/>
</dbReference>
<dbReference type="SUPFAM" id="SSF52402">
    <property type="entry name" value="Adenine nucleotide alpha hydrolases-like"/>
    <property type="match status" value="1"/>
</dbReference>
<dbReference type="PANTHER" id="PTHR46509:SF1">
    <property type="entry name" value="PHOSPHOADENOSINE PHOSPHOSULFATE REDUCTASE"/>
    <property type="match status" value="1"/>
</dbReference>
<evidence type="ECO:0000256" key="1">
    <source>
        <dbReference type="ARBA" id="ARBA00009732"/>
    </source>
</evidence>
<evidence type="ECO:0000313" key="6">
    <source>
        <dbReference type="EMBL" id="MCQ8278871.1"/>
    </source>
</evidence>
<dbReference type="HAMAP" id="MF_00063">
    <property type="entry name" value="CysH"/>
    <property type="match status" value="1"/>
</dbReference>
<proteinExistence type="inferred from homology"/>
<dbReference type="EC" id="1.8.4.10" evidence="4"/>
<keyword evidence="4" id="KW-0408">Iron</keyword>
<dbReference type="GO" id="GO:0004604">
    <property type="term" value="F:phosphoadenylyl-sulfate reductase (thioredoxin) activity"/>
    <property type="evidence" value="ECO:0007669"/>
    <property type="project" value="UniProtKB-EC"/>
</dbReference>
<dbReference type="InterPro" id="IPR014729">
    <property type="entry name" value="Rossmann-like_a/b/a_fold"/>
</dbReference>
<dbReference type="RefSeq" id="WP_422864351.1">
    <property type="nucleotide sequence ID" value="NZ_JAMSKV010000008.1"/>
</dbReference>
<dbReference type="PANTHER" id="PTHR46509">
    <property type="entry name" value="PHOSPHOADENOSINE PHOSPHOSULFATE REDUCTASE"/>
    <property type="match status" value="1"/>
</dbReference>
<feature type="active site" description="Nucleophile; cysteine thiosulfonate intermediate" evidence="4">
    <location>
        <position position="245"/>
    </location>
</feature>
<dbReference type="NCBIfam" id="NF002537">
    <property type="entry name" value="PRK02090.1"/>
    <property type="match status" value="1"/>
</dbReference>
<feature type="binding site" evidence="4">
    <location>
        <position position="138"/>
    </location>
    <ligand>
        <name>[4Fe-4S] cluster</name>
        <dbReference type="ChEBI" id="CHEBI:49883"/>
    </ligand>
</feature>
<comment type="subcellular location">
    <subcellularLocation>
        <location evidence="4">Cytoplasm</location>
    </subcellularLocation>
</comment>
<keyword evidence="7" id="KW-1185">Reference proteome</keyword>
<feature type="binding site" evidence="4">
    <location>
        <position position="219"/>
    </location>
    <ligand>
        <name>[4Fe-4S] cluster</name>
        <dbReference type="ChEBI" id="CHEBI:49883"/>
    </ligand>
</feature>
<reference evidence="6 7" key="1">
    <citation type="submission" date="2022-06" db="EMBL/GenBank/DDBJ databases">
        <title>Endosaccharibacter gen. nov., sp. nov., endophytic bacteria isolated from sugarcane.</title>
        <authorList>
            <person name="Pitiwittayakul N."/>
            <person name="Yukphan P."/>
            <person name="Charoenyingcharoen P."/>
            <person name="Tanasupawat S."/>
        </authorList>
    </citation>
    <scope>NUCLEOTIDE SEQUENCE [LARGE SCALE GENOMIC DNA]</scope>
    <source>
        <strain evidence="6 7">KSS8</strain>
    </source>
</reference>
<comment type="cofactor">
    <cofactor evidence="4">
        <name>[4Fe-4S] cluster</name>
        <dbReference type="ChEBI" id="CHEBI:49883"/>
    </cofactor>
    <text evidence="4">Binds 1 [4Fe-4S] cluster per subunit.</text>
</comment>
<name>A0ABT1W7L3_9PROT</name>
<feature type="domain" description="Phosphoadenosine phosphosulphate reductase" evidence="5">
    <location>
        <begin position="57"/>
        <end position="225"/>
    </location>
</feature>
<comment type="caution">
    <text evidence="6">The sequence shown here is derived from an EMBL/GenBank/DDBJ whole genome shotgun (WGS) entry which is preliminary data.</text>
</comment>
<keyword evidence="4" id="KW-0963">Cytoplasm</keyword>
<feature type="binding site" evidence="4">
    <location>
        <position position="222"/>
    </location>
    <ligand>
        <name>[4Fe-4S] cluster</name>
        <dbReference type="ChEBI" id="CHEBI:49883"/>
    </ligand>
</feature>
<gene>
    <name evidence="4" type="primary">cysH</name>
    <name evidence="6" type="ORF">NFI95_10455</name>
</gene>
<evidence type="ECO:0000259" key="5">
    <source>
        <dbReference type="Pfam" id="PF01507"/>
    </source>
</evidence>
<keyword evidence="2 4" id="KW-0560">Oxidoreductase</keyword>
<evidence type="ECO:0000313" key="7">
    <source>
        <dbReference type="Proteomes" id="UP001524587"/>
    </source>
</evidence>
<accession>A0ABT1W7L3</accession>
<dbReference type="InterPro" id="IPR002500">
    <property type="entry name" value="PAPS_reduct_dom"/>
</dbReference>
<evidence type="ECO:0000256" key="4">
    <source>
        <dbReference type="HAMAP-Rule" id="MF_00063"/>
    </source>
</evidence>
<feature type="binding site" evidence="4">
    <location>
        <position position="139"/>
    </location>
    <ligand>
        <name>[4Fe-4S] cluster</name>
        <dbReference type="ChEBI" id="CHEBI:49883"/>
    </ligand>
</feature>
<dbReference type="Proteomes" id="UP001524587">
    <property type="component" value="Unassembled WGS sequence"/>
</dbReference>
<comment type="pathway">
    <text evidence="3 4">Sulfur metabolism; hydrogen sulfide biosynthesis; sulfite from sulfate.</text>
</comment>
<dbReference type="PIRSF" id="PIRSF000857">
    <property type="entry name" value="PAPS_reductase"/>
    <property type="match status" value="1"/>
</dbReference>
<sequence>MDLQSDFHAPESDIPGARAEARDVQDAFARLTALQNQGADGRVLLRHALLHVLPGRIATVSSFGAESAVLLALIAEIDDTVPVLFLETGKHFPETLAYRDTLTRDLGLLDVRSVSPGRAALADRDPTGELWQYDTDACCALRKVEPLADALSGFEGWISGRKRHQASTRAAIPFVELDGGQLKLNPIADWDGPRIQAEFARRHLPAHPLVARGFPSIGCAVCTRAVGEGEDARAGRWSGSGKTECGIHRPAVPAA</sequence>
<organism evidence="6 7">
    <name type="scientific">Endosaccharibacter trunci</name>
    <dbReference type="NCBI Taxonomy" id="2812733"/>
    <lineage>
        <taxon>Bacteria</taxon>
        <taxon>Pseudomonadati</taxon>
        <taxon>Pseudomonadota</taxon>
        <taxon>Alphaproteobacteria</taxon>
        <taxon>Acetobacterales</taxon>
        <taxon>Acetobacteraceae</taxon>
        <taxon>Endosaccharibacter</taxon>
    </lineage>
</organism>
<protein>
    <recommendedName>
        <fullName evidence="4">Adenosine 5'-phosphosulfate reductase</fullName>
        <shortName evidence="4">APS reductase</shortName>
        <ecNumber evidence="4">1.8.4.10</ecNumber>
    </recommendedName>
    <alternativeName>
        <fullName evidence="4">5'-adenylylsulfate reductase</fullName>
    </alternativeName>
    <alternativeName>
        <fullName evidence="4">Thioredoxin-dependent 5'-adenylylsulfate reductase</fullName>
    </alternativeName>
</protein>
<dbReference type="Pfam" id="PF01507">
    <property type="entry name" value="PAPS_reduct"/>
    <property type="match status" value="1"/>
</dbReference>
<comment type="catalytic activity">
    <reaction evidence="4">
        <text>[thioredoxin]-disulfide + sulfite + AMP + 2 H(+) = adenosine 5'-phosphosulfate + [thioredoxin]-dithiol</text>
        <dbReference type="Rhea" id="RHEA:21976"/>
        <dbReference type="Rhea" id="RHEA-COMP:10698"/>
        <dbReference type="Rhea" id="RHEA-COMP:10700"/>
        <dbReference type="ChEBI" id="CHEBI:15378"/>
        <dbReference type="ChEBI" id="CHEBI:17359"/>
        <dbReference type="ChEBI" id="CHEBI:29950"/>
        <dbReference type="ChEBI" id="CHEBI:50058"/>
        <dbReference type="ChEBI" id="CHEBI:58243"/>
        <dbReference type="ChEBI" id="CHEBI:456215"/>
        <dbReference type="EC" id="1.8.4.10"/>
    </reaction>
</comment>
<keyword evidence="4" id="KW-0411">Iron-sulfur</keyword>
<keyword evidence="4" id="KW-0479">Metal-binding</keyword>